<dbReference type="Proteomes" id="UP000014160">
    <property type="component" value="Unassembled WGS sequence"/>
</dbReference>
<organism evidence="1 3">
    <name type="scientific">Enterococcus gilvus ATCC BAA-350</name>
    <dbReference type="NCBI Taxonomy" id="1158614"/>
    <lineage>
        <taxon>Bacteria</taxon>
        <taxon>Bacillati</taxon>
        <taxon>Bacillota</taxon>
        <taxon>Bacilli</taxon>
        <taxon>Lactobacillales</taxon>
        <taxon>Enterococcaceae</taxon>
        <taxon>Enterococcus</taxon>
    </lineage>
</organism>
<dbReference type="PATRIC" id="fig|1158614.3.peg.2844"/>
<evidence type="ECO:0000313" key="3">
    <source>
        <dbReference type="Proteomes" id="UP000013750"/>
    </source>
</evidence>
<accession>R2VB05</accession>
<dbReference type="Proteomes" id="UP000013750">
    <property type="component" value="Unassembled WGS sequence"/>
</dbReference>
<dbReference type="HOGENOM" id="CLU_2522424_0_0_9"/>
<evidence type="ECO:0000313" key="2">
    <source>
        <dbReference type="EMBL" id="EOW81808.1"/>
    </source>
</evidence>
<dbReference type="AlphaFoldDB" id="R2VB05"/>
<dbReference type="EMBL" id="AJDQ01000009">
    <property type="protein sequence ID" value="EOI54816.1"/>
    <property type="molecule type" value="Genomic_DNA"/>
</dbReference>
<sequence>MSGIAKAIREEAGPNPDLIMDKPQEIGYWCGIFRAAEIAEKREELIDEDNIIEILNDYVQSWCSDELSAEKEIEFAHKVIDLLI</sequence>
<reference evidence="2 4" key="2">
    <citation type="submission" date="2013-03" db="EMBL/GenBank/DDBJ databases">
        <title>The Genome Sequence of Enterococcus gilvus ATCC BAA-350 (PacBio/Illumina hybrid assembly).</title>
        <authorList>
            <consortium name="The Broad Institute Genomics Platform"/>
            <consortium name="The Broad Institute Genome Sequencing Center for Infectious Disease"/>
            <person name="Earl A."/>
            <person name="Russ C."/>
            <person name="Gilmore M."/>
            <person name="Surin D."/>
            <person name="Walker B."/>
            <person name="Young S."/>
            <person name="Zeng Q."/>
            <person name="Gargeya S."/>
            <person name="Fitzgerald M."/>
            <person name="Haas B."/>
            <person name="Abouelleil A."/>
            <person name="Allen A.W."/>
            <person name="Alvarado L."/>
            <person name="Arachchi H.M."/>
            <person name="Berlin A.M."/>
            <person name="Chapman S.B."/>
            <person name="Gainer-Dewar J."/>
            <person name="Goldberg J."/>
            <person name="Griggs A."/>
            <person name="Gujja S."/>
            <person name="Hansen M."/>
            <person name="Howarth C."/>
            <person name="Imamovic A."/>
            <person name="Ireland A."/>
            <person name="Larimer J."/>
            <person name="McCowan C."/>
            <person name="Murphy C."/>
            <person name="Pearson M."/>
            <person name="Poon T.W."/>
            <person name="Priest M."/>
            <person name="Roberts A."/>
            <person name="Saif S."/>
            <person name="Shea T."/>
            <person name="Sisk P."/>
            <person name="Sykes S."/>
            <person name="Wortman J."/>
            <person name="Nusbaum C."/>
            <person name="Birren B."/>
        </authorList>
    </citation>
    <scope>NUCLEOTIDE SEQUENCE [LARGE SCALE GENOMIC DNA]</scope>
    <source>
        <strain evidence="2 4">ATCC BAA-350</strain>
    </source>
</reference>
<dbReference type="EMBL" id="ASWH01000001">
    <property type="protein sequence ID" value="EOW81808.1"/>
    <property type="molecule type" value="Genomic_DNA"/>
</dbReference>
<protein>
    <submittedName>
        <fullName evidence="1">Uncharacterized protein</fullName>
    </submittedName>
</protein>
<gene>
    <name evidence="2" type="ORF">I592_01108</name>
    <name evidence="1" type="ORF">UKC_02853</name>
</gene>
<reference evidence="1 3" key="1">
    <citation type="submission" date="2013-02" db="EMBL/GenBank/DDBJ databases">
        <title>The Genome Sequence of Enterococcus gilvus ATCC BAA-350.</title>
        <authorList>
            <consortium name="The Broad Institute Genome Sequencing Platform"/>
            <consortium name="The Broad Institute Genome Sequencing Center for Infectious Disease"/>
            <person name="Earl A.M."/>
            <person name="Gilmore M.S."/>
            <person name="Lebreton F."/>
            <person name="Walker B."/>
            <person name="Young S.K."/>
            <person name="Zeng Q."/>
            <person name="Gargeya S."/>
            <person name="Fitzgerald M."/>
            <person name="Haas B."/>
            <person name="Abouelleil A."/>
            <person name="Alvarado L."/>
            <person name="Arachchi H.M."/>
            <person name="Berlin A.M."/>
            <person name="Chapman S.B."/>
            <person name="Dewar J."/>
            <person name="Goldberg J."/>
            <person name="Griggs A."/>
            <person name="Gujja S."/>
            <person name="Hansen M."/>
            <person name="Howarth C."/>
            <person name="Imamovic A."/>
            <person name="Larimer J."/>
            <person name="McCowan C."/>
            <person name="Murphy C."/>
            <person name="Neiman D."/>
            <person name="Pearson M."/>
            <person name="Priest M."/>
            <person name="Roberts A."/>
            <person name="Saif S."/>
            <person name="Shea T."/>
            <person name="Sisk P."/>
            <person name="Sykes S."/>
            <person name="Wortman J."/>
            <person name="Nusbaum C."/>
            <person name="Birren B."/>
        </authorList>
    </citation>
    <scope>NUCLEOTIDE SEQUENCE [LARGE SCALE GENOMIC DNA]</scope>
    <source>
        <strain evidence="1 3">ATCC BAA-350</strain>
    </source>
</reference>
<name>R2VB05_9ENTE</name>
<keyword evidence="4" id="KW-1185">Reference proteome</keyword>
<evidence type="ECO:0000313" key="1">
    <source>
        <dbReference type="EMBL" id="EOI54816.1"/>
    </source>
</evidence>
<evidence type="ECO:0000313" key="4">
    <source>
        <dbReference type="Proteomes" id="UP000014160"/>
    </source>
</evidence>
<proteinExistence type="predicted"/>
<dbReference type="RefSeq" id="WP_010781220.1">
    <property type="nucleotide sequence ID" value="NZ_ASWH01000001.1"/>
</dbReference>
<comment type="caution">
    <text evidence="1">The sequence shown here is derived from an EMBL/GenBank/DDBJ whole genome shotgun (WGS) entry which is preliminary data.</text>
</comment>